<proteinExistence type="predicted"/>
<dbReference type="Ensembl" id="ENSCPBT00000035967.1">
    <property type="protein sequence ID" value="ENSCPBP00000030551.1"/>
    <property type="gene ID" value="ENSCPBG00000021510.1"/>
</dbReference>
<reference evidence="1" key="1">
    <citation type="submission" date="2025-08" db="UniProtKB">
        <authorList>
            <consortium name="Ensembl"/>
        </authorList>
    </citation>
    <scope>IDENTIFICATION</scope>
</reference>
<protein>
    <submittedName>
        <fullName evidence="1">Uncharacterized protein</fullName>
    </submittedName>
</protein>
<sequence length="127" mass="14048">MIGFTSPGSDANSVLFAVFGFPILHVHWIYINTHTHTHVHVYAHTLSIWLCHKLPEGPCVNLNLFGKLLERESREEQRSMLCFRRSCDSDPTSDYPAIEDSGACETNACCDGDGPVGIALGDRTART</sequence>
<accession>A0A8C3IBY6</accession>
<organism evidence="1 2">
    <name type="scientific">Chrysemys picta bellii</name>
    <name type="common">Western painted turtle</name>
    <name type="synonym">Emys bellii</name>
    <dbReference type="NCBI Taxonomy" id="8478"/>
    <lineage>
        <taxon>Eukaryota</taxon>
        <taxon>Metazoa</taxon>
        <taxon>Chordata</taxon>
        <taxon>Craniata</taxon>
        <taxon>Vertebrata</taxon>
        <taxon>Euteleostomi</taxon>
        <taxon>Archelosauria</taxon>
        <taxon>Testudinata</taxon>
        <taxon>Testudines</taxon>
        <taxon>Cryptodira</taxon>
        <taxon>Durocryptodira</taxon>
        <taxon>Testudinoidea</taxon>
        <taxon>Emydidae</taxon>
        <taxon>Chrysemys</taxon>
    </lineage>
</organism>
<evidence type="ECO:0000313" key="2">
    <source>
        <dbReference type="Proteomes" id="UP000694380"/>
    </source>
</evidence>
<evidence type="ECO:0000313" key="1">
    <source>
        <dbReference type="Ensembl" id="ENSCPBP00000030551.1"/>
    </source>
</evidence>
<name>A0A8C3IBY6_CHRPI</name>
<dbReference type="Proteomes" id="UP000694380">
    <property type="component" value="Unplaced"/>
</dbReference>
<keyword evidence="2" id="KW-1185">Reference proteome</keyword>
<reference evidence="1" key="2">
    <citation type="submission" date="2025-09" db="UniProtKB">
        <authorList>
            <consortium name="Ensembl"/>
        </authorList>
    </citation>
    <scope>IDENTIFICATION</scope>
</reference>
<dbReference type="AlphaFoldDB" id="A0A8C3IBY6"/>